<dbReference type="AlphaFoldDB" id="A0AAN8R4X5"/>
<feature type="transmembrane region" description="Helical" evidence="1">
    <location>
        <begin position="41"/>
        <end position="66"/>
    </location>
</feature>
<evidence type="ECO:0000256" key="1">
    <source>
        <dbReference type="SAM" id="Phobius"/>
    </source>
</evidence>
<keyword evidence="1" id="KW-0812">Transmembrane</keyword>
<evidence type="ECO:0008006" key="4">
    <source>
        <dbReference type="Google" id="ProtNLM"/>
    </source>
</evidence>
<comment type="caution">
    <text evidence="2">The sequence shown here is derived from an EMBL/GenBank/DDBJ whole genome shotgun (WGS) entry which is preliminary data.</text>
</comment>
<proteinExistence type="predicted"/>
<evidence type="ECO:0000313" key="2">
    <source>
        <dbReference type="EMBL" id="KAK6327185.1"/>
    </source>
</evidence>
<name>A0AAN8R4X5_9TELE</name>
<protein>
    <recommendedName>
        <fullName evidence="4">Palmitoyltransferase ZDHHC3</fullName>
    </recommendedName>
</protein>
<keyword evidence="3" id="KW-1185">Reference proteome</keyword>
<keyword evidence="1" id="KW-1133">Transmembrane helix</keyword>
<gene>
    <name evidence="2" type="ORF">J4Q44_G00028300</name>
</gene>
<dbReference type="Proteomes" id="UP001356427">
    <property type="component" value="Unassembled WGS sequence"/>
</dbReference>
<dbReference type="EMBL" id="JAGTTL010000002">
    <property type="protein sequence ID" value="KAK6327185.1"/>
    <property type="molecule type" value="Genomic_DNA"/>
</dbReference>
<organism evidence="2 3">
    <name type="scientific">Coregonus suidteri</name>
    <dbReference type="NCBI Taxonomy" id="861788"/>
    <lineage>
        <taxon>Eukaryota</taxon>
        <taxon>Metazoa</taxon>
        <taxon>Chordata</taxon>
        <taxon>Craniata</taxon>
        <taxon>Vertebrata</taxon>
        <taxon>Euteleostomi</taxon>
        <taxon>Actinopterygii</taxon>
        <taxon>Neopterygii</taxon>
        <taxon>Teleostei</taxon>
        <taxon>Protacanthopterygii</taxon>
        <taxon>Salmoniformes</taxon>
        <taxon>Salmonidae</taxon>
        <taxon>Coregoninae</taxon>
        <taxon>Coregonus</taxon>
    </lineage>
</organism>
<feature type="transmembrane region" description="Helical" evidence="1">
    <location>
        <begin position="72"/>
        <end position="91"/>
    </location>
</feature>
<accession>A0AAN8R4X5</accession>
<reference evidence="2 3" key="1">
    <citation type="submission" date="2021-04" db="EMBL/GenBank/DDBJ databases">
        <authorList>
            <person name="De Guttry C."/>
            <person name="Zahm M."/>
            <person name="Klopp C."/>
            <person name="Cabau C."/>
            <person name="Louis A."/>
            <person name="Berthelot C."/>
            <person name="Parey E."/>
            <person name="Roest Crollius H."/>
            <person name="Montfort J."/>
            <person name="Robinson-Rechavi M."/>
            <person name="Bucao C."/>
            <person name="Bouchez O."/>
            <person name="Gislard M."/>
            <person name="Lluch J."/>
            <person name="Milhes M."/>
            <person name="Lampietro C."/>
            <person name="Lopez Roques C."/>
            <person name="Donnadieu C."/>
            <person name="Braasch I."/>
            <person name="Desvignes T."/>
            <person name="Postlethwait J."/>
            <person name="Bobe J."/>
            <person name="Wedekind C."/>
            <person name="Guiguen Y."/>
        </authorList>
    </citation>
    <scope>NUCLEOTIDE SEQUENCE [LARGE SCALE GENOMIC DNA]</scope>
    <source>
        <strain evidence="2">Cs_M1</strain>
        <tissue evidence="2">Blood</tissue>
    </source>
</reference>
<sequence>MKSPVHRCRDVESQAACLQTEQQYIPVSQHTSSSMWFIRDACGIVCGVITWMLVFYAEFVVLFVMLLPSKNLTYSLVNGTVFNTLAFLALASHFRAMCTDPVS</sequence>
<evidence type="ECO:0000313" key="3">
    <source>
        <dbReference type="Proteomes" id="UP001356427"/>
    </source>
</evidence>
<keyword evidence="1" id="KW-0472">Membrane</keyword>